<protein>
    <submittedName>
        <fullName evidence="1">Uncharacterized protein</fullName>
    </submittedName>
</protein>
<name>F3QPN0_9BACT</name>
<comment type="caution">
    <text evidence="1">The sequence shown here is derived from an EMBL/GenBank/DDBJ whole genome shotgun (WGS) entry which is preliminary data.</text>
</comment>
<dbReference type="AlphaFoldDB" id="F3QPN0"/>
<dbReference type="HOGENOM" id="CLU_3186911_0_0_10"/>
<reference evidence="1 2" key="1">
    <citation type="submission" date="2011-02" db="EMBL/GenBank/DDBJ databases">
        <authorList>
            <person name="Weinstock G."/>
            <person name="Sodergren E."/>
            <person name="Clifton S."/>
            <person name="Fulton L."/>
            <person name="Fulton B."/>
            <person name="Courtney L."/>
            <person name="Fronick C."/>
            <person name="Harrison M."/>
            <person name="Strong C."/>
            <person name="Farmer C."/>
            <person name="Delahaunty K."/>
            <person name="Markovic C."/>
            <person name="Hall O."/>
            <person name="Minx P."/>
            <person name="Tomlinson C."/>
            <person name="Mitreva M."/>
            <person name="Hou S."/>
            <person name="Chen J."/>
            <person name="Wollam A."/>
            <person name="Pepin K.H."/>
            <person name="Johnson M."/>
            <person name="Bhonagiri V."/>
            <person name="Zhang X."/>
            <person name="Suruliraj S."/>
            <person name="Warren W."/>
            <person name="Chinwalla A."/>
            <person name="Mardis E.R."/>
            <person name="Wilson R.K."/>
        </authorList>
    </citation>
    <scope>NUCLEOTIDE SEQUENCE [LARGE SCALE GENOMIC DNA]</scope>
    <source>
        <strain evidence="1 2">YIT 11841</strain>
    </source>
</reference>
<keyword evidence="2" id="KW-1185">Reference proteome</keyword>
<organism evidence="1 2">
    <name type="scientific">Paraprevotella xylaniphila YIT 11841</name>
    <dbReference type="NCBI Taxonomy" id="762982"/>
    <lineage>
        <taxon>Bacteria</taxon>
        <taxon>Pseudomonadati</taxon>
        <taxon>Bacteroidota</taxon>
        <taxon>Bacteroidia</taxon>
        <taxon>Bacteroidales</taxon>
        <taxon>Prevotellaceae</taxon>
        <taxon>Paraprevotella</taxon>
    </lineage>
</organism>
<dbReference type="EMBL" id="AFBR01000001">
    <property type="protein sequence ID" value="EGG58224.1"/>
    <property type="molecule type" value="Genomic_DNA"/>
</dbReference>
<gene>
    <name evidence="1" type="ORF">HMPREF9442_00117</name>
</gene>
<accession>F3QPN0</accession>
<dbReference type="Proteomes" id="UP000005546">
    <property type="component" value="Unassembled WGS sequence"/>
</dbReference>
<evidence type="ECO:0000313" key="1">
    <source>
        <dbReference type="EMBL" id="EGG58224.1"/>
    </source>
</evidence>
<sequence length="46" mass="5244">MGIMCVCVFLGCFLSQYKSSVFCGINAVERLPKWQKKSFSLKYSSE</sequence>
<proteinExistence type="predicted"/>
<evidence type="ECO:0000313" key="2">
    <source>
        <dbReference type="Proteomes" id="UP000005546"/>
    </source>
</evidence>